<keyword evidence="1" id="KW-0472">Membrane</keyword>
<comment type="caution">
    <text evidence="2">The sequence shown here is derived from an EMBL/GenBank/DDBJ whole genome shotgun (WGS) entry which is preliminary data.</text>
</comment>
<proteinExistence type="predicted"/>
<dbReference type="Proteomes" id="UP000052167">
    <property type="component" value="Unassembled WGS sequence"/>
</dbReference>
<dbReference type="EMBL" id="JOKJ01000008">
    <property type="protein sequence ID" value="KEQ08996.1"/>
    <property type="molecule type" value="Genomic_DNA"/>
</dbReference>
<dbReference type="AlphaFoldDB" id="A0A922P058"/>
<evidence type="ECO:0000313" key="2">
    <source>
        <dbReference type="EMBL" id="KEQ08996.1"/>
    </source>
</evidence>
<keyword evidence="3" id="KW-1185">Reference proteome</keyword>
<accession>A0A922P058</accession>
<sequence>MLTILGALTAAQWKHQPVPVTVICLLLVLTVIKARLIVLDVMGLRGVRPATAAALLAWPAFFAIAGLGRALGAIWIG</sequence>
<feature type="transmembrane region" description="Helical" evidence="1">
    <location>
        <begin position="50"/>
        <end position="76"/>
    </location>
</feature>
<evidence type="ECO:0000313" key="3">
    <source>
        <dbReference type="Proteomes" id="UP000052167"/>
    </source>
</evidence>
<organism evidence="2 3">
    <name type="scientific">Pseudorhizobium pelagicum</name>
    <dbReference type="NCBI Taxonomy" id="1509405"/>
    <lineage>
        <taxon>Bacteria</taxon>
        <taxon>Pseudomonadati</taxon>
        <taxon>Pseudomonadota</taxon>
        <taxon>Alphaproteobacteria</taxon>
        <taxon>Hyphomicrobiales</taxon>
        <taxon>Rhizobiaceae</taxon>
        <taxon>Rhizobium/Agrobacterium group</taxon>
        <taxon>Pseudorhizobium</taxon>
    </lineage>
</organism>
<gene>
    <name evidence="2" type="ORF">GV68_24780</name>
</gene>
<evidence type="ECO:0000256" key="1">
    <source>
        <dbReference type="SAM" id="Phobius"/>
    </source>
</evidence>
<keyword evidence="1" id="KW-1133">Transmembrane helix</keyword>
<name>A0A922P058_9HYPH</name>
<reference evidence="2 3" key="1">
    <citation type="submission" date="2014-06" db="EMBL/GenBank/DDBJ databases">
        <title>Rhizobium pelagicum/R2-400B4.</title>
        <authorList>
            <person name="Kimes N.E."/>
            <person name="Lopez-Perez M."/>
        </authorList>
    </citation>
    <scope>NUCLEOTIDE SEQUENCE [LARGE SCALE GENOMIC DNA]</scope>
    <source>
        <strain evidence="2 3">R2-400B4</strain>
    </source>
</reference>
<keyword evidence="1" id="KW-0812">Transmembrane</keyword>
<protein>
    <recommendedName>
        <fullName evidence="4">Cytochrome C oxidase subunit IV</fullName>
    </recommendedName>
</protein>
<evidence type="ECO:0008006" key="4">
    <source>
        <dbReference type="Google" id="ProtNLM"/>
    </source>
</evidence>
<feature type="transmembrane region" description="Helical" evidence="1">
    <location>
        <begin position="20"/>
        <end position="38"/>
    </location>
</feature>